<evidence type="ECO:0000313" key="1">
    <source>
        <dbReference type="EMBL" id="KAI3696423.1"/>
    </source>
</evidence>
<gene>
    <name evidence="1" type="ORF">L1987_79437</name>
</gene>
<dbReference type="EMBL" id="CM042043">
    <property type="protein sequence ID" value="KAI3696423.1"/>
    <property type="molecule type" value="Genomic_DNA"/>
</dbReference>
<organism evidence="1 2">
    <name type="scientific">Smallanthus sonchifolius</name>
    <dbReference type="NCBI Taxonomy" id="185202"/>
    <lineage>
        <taxon>Eukaryota</taxon>
        <taxon>Viridiplantae</taxon>
        <taxon>Streptophyta</taxon>
        <taxon>Embryophyta</taxon>
        <taxon>Tracheophyta</taxon>
        <taxon>Spermatophyta</taxon>
        <taxon>Magnoliopsida</taxon>
        <taxon>eudicotyledons</taxon>
        <taxon>Gunneridae</taxon>
        <taxon>Pentapetalae</taxon>
        <taxon>asterids</taxon>
        <taxon>campanulids</taxon>
        <taxon>Asterales</taxon>
        <taxon>Asteraceae</taxon>
        <taxon>Asteroideae</taxon>
        <taxon>Heliantheae alliance</taxon>
        <taxon>Millerieae</taxon>
        <taxon>Smallanthus</taxon>
    </lineage>
</organism>
<proteinExistence type="predicted"/>
<reference evidence="1 2" key="2">
    <citation type="journal article" date="2022" name="Mol. Ecol. Resour.">
        <title>The genomes of chicory, endive, great burdock and yacon provide insights into Asteraceae paleo-polyploidization history and plant inulin production.</title>
        <authorList>
            <person name="Fan W."/>
            <person name="Wang S."/>
            <person name="Wang H."/>
            <person name="Wang A."/>
            <person name="Jiang F."/>
            <person name="Liu H."/>
            <person name="Zhao H."/>
            <person name="Xu D."/>
            <person name="Zhang Y."/>
        </authorList>
    </citation>
    <scope>NUCLEOTIDE SEQUENCE [LARGE SCALE GENOMIC DNA]</scope>
    <source>
        <strain evidence="2">cv. Yunnan</strain>
        <tissue evidence="1">Leaves</tissue>
    </source>
</reference>
<protein>
    <submittedName>
        <fullName evidence="1">Uncharacterized protein</fullName>
    </submittedName>
</protein>
<sequence>MDISIVEFLEYGLGTVLAATNDFSEDNKIEQGGFGSVYKQQKPLSAPKESAALKIQRVFRGFLVRKSVKKISAIRNEVCEVERSINDTGIVDLIRVDAKKRLRVNETLMSLLFKLDSIRGVDFGVRDFRKAVINKAIALQEKVDSIVAAKNRSANITSVQVPESSLFRDQVVHGVIDATIDVNCNSVEVVDETECERTDDDKKRNIELLEKLMDDNEKMMTLMTQMFERNEMQSRMMNSLSQRVEQLEKAFVCDKPRKKKRHSA</sequence>
<accession>A0ACB8ZGH0</accession>
<evidence type="ECO:0000313" key="2">
    <source>
        <dbReference type="Proteomes" id="UP001056120"/>
    </source>
</evidence>
<keyword evidence="2" id="KW-1185">Reference proteome</keyword>
<name>A0ACB8ZGH0_9ASTR</name>
<comment type="caution">
    <text evidence="1">The sequence shown here is derived from an EMBL/GenBank/DDBJ whole genome shotgun (WGS) entry which is preliminary data.</text>
</comment>
<dbReference type="Proteomes" id="UP001056120">
    <property type="component" value="Linkage Group LG26"/>
</dbReference>
<reference evidence="2" key="1">
    <citation type="journal article" date="2022" name="Mol. Ecol. Resour.">
        <title>The genomes of chicory, endive, great burdock and yacon provide insights into Asteraceae palaeo-polyploidization history and plant inulin production.</title>
        <authorList>
            <person name="Fan W."/>
            <person name="Wang S."/>
            <person name="Wang H."/>
            <person name="Wang A."/>
            <person name="Jiang F."/>
            <person name="Liu H."/>
            <person name="Zhao H."/>
            <person name="Xu D."/>
            <person name="Zhang Y."/>
        </authorList>
    </citation>
    <scope>NUCLEOTIDE SEQUENCE [LARGE SCALE GENOMIC DNA]</scope>
    <source>
        <strain evidence="2">cv. Yunnan</strain>
    </source>
</reference>